<comment type="caution">
    <text evidence="1">The sequence shown here is derived from an EMBL/GenBank/DDBJ whole genome shotgun (WGS) entry which is preliminary data.</text>
</comment>
<evidence type="ECO:0000313" key="2">
    <source>
        <dbReference type="Proteomes" id="UP000735205"/>
    </source>
</evidence>
<keyword evidence="2" id="KW-1185">Reference proteome</keyword>
<dbReference type="EMBL" id="JAAMFJ010000001">
    <property type="protein sequence ID" value="MBS9335653.1"/>
    <property type="molecule type" value="Genomic_DNA"/>
</dbReference>
<evidence type="ECO:0000313" key="1">
    <source>
        <dbReference type="EMBL" id="MBS9335653.1"/>
    </source>
</evidence>
<organism evidence="1 2">
    <name type="scientific">Fructobacillus papyrifericola</name>
    <dbReference type="NCBI Taxonomy" id="2713172"/>
    <lineage>
        <taxon>Bacteria</taxon>
        <taxon>Bacillati</taxon>
        <taxon>Bacillota</taxon>
        <taxon>Bacilli</taxon>
        <taxon>Lactobacillales</taxon>
        <taxon>Lactobacillaceae</taxon>
        <taxon>Fructobacillus</taxon>
    </lineage>
</organism>
<evidence type="ECO:0008006" key="3">
    <source>
        <dbReference type="Google" id="ProtNLM"/>
    </source>
</evidence>
<dbReference type="RefSeq" id="WP_213792231.1">
    <property type="nucleotide sequence ID" value="NZ_JAAMFJ010000001.1"/>
</dbReference>
<dbReference type="Proteomes" id="UP000735205">
    <property type="component" value="Unassembled WGS sequence"/>
</dbReference>
<gene>
    <name evidence="1" type="ORF">G6R28_00180</name>
</gene>
<sequence>MKKGRKRPAYILVPTLLLLVLLTVLYLAQLAFFQMRVQSIRAVTSRQELDVVQIRALADYLESQRAEGKWAGFSYYIDSLNERILIEGKTGQVSRPLLSETLV</sequence>
<reference evidence="1 2" key="1">
    <citation type="submission" date="2020-02" db="EMBL/GenBank/DDBJ databases">
        <title>Fructobacillus sp. isolated from paper mulberry of Taiwan.</title>
        <authorList>
            <person name="Lin S.-T."/>
        </authorList>
    </citation>
    <scope>NUCLEOTIDE SEQUENCE [LARGE SCALE GENOMIC DNA]</scope>
    <source>
        <strain evidence="1 2">M1-21</strain>
    </source>
</reference>
<proteinExistence type="predicted"/>
<protein>
    <recommendedName>
        <fullName evidence="3">Two-component sensor histidine kinase</fullName>
    </recommendedName>
</protein>
<accession>A0ABS5QR28</accession>
<name>A0ABS5QR28_9LACO</name>